<dbReference type="GO" id="GO:0022900">
    <property type="term" value="P:electron transport chain"/>
    <property type="evidence" value="ECO:0007669"/>
    <property type="project" value="InterPro"/>
</dbReference>
<gene>
    <name evidence="2" type="ORF">SAMN04488038_104161</name>
</gene>
<accession>A0A1H9DTG1</accession>
<protein>
    <recommendedName>
        <fullName evidence="4">Cytochrome C</fullName>
    </recommendedName>
</protein>
<dbReference type="STRING" id="489703.SAMN04488038_104161"/>
<dbReference type="AlphaFoldDB" id="A0A1H9DTG1"/>
<evidence type="ECO:0008006" key="4">
    <source>
        <dbReference type="Google" id="ProtNLM"/>
    </source>
</evidence>
<evidence type="ECO:0000256" key="1">
    <source>
        <dbReference type="SAM" id="SignalP"/>
    </source>
</evidence>
<keyword evidence="3" id="KW-1185">Reference proteome</keyword>
<name>A0A1H9DTG1_9GAMM</name>
<sequence length="131" mass="14093">MRKPWRYAALAAALCCASVAFAQLDLSDFDDDLMRNMDDATKDLEPAIAAKNGKAALEDLAILQDGFTQTEAYFAKKGVDDAVGYARDQQAQALALGQQLGAKDFDAAAATARRISKGCKTCHDAYKPLTK</sequence>
<organism evidence="2 3">
    <name type="scientific">Solimonas aquatica</name>
    <dbReference type="NCBI Taxonomy" id="489703"/>
    <lineage>
        <taxon>Bacteria</taxon>
        <taxon>Pseudomonadati</taxon>
        <taxon>Pseudomonadota</taxon>
        <taxon>Gammaproteobacteria</taxon>
        <taxon>Nevskiales</taxon>
        <taxon>Nevskiaceae</taxon>
        <taxon>Solimonas</taxon>
    </lineage>
</organism>
<evidence type="ECO:0000313" key="2">
    <source>
        <dbReference type="EMBL" id="SEQ16759.1"/>
    </source>
</evidence>
<proteinExistence type="predicted"/>
<dbReference type="GO" id="GO:0020037">
    <property type="term" value="F:heme binding"/>
    <property type="evidence" value="ECO:0007669"/>
    <property type="project" value="InterPro"/>
</dbReference>
<dbReference type="InterPro" id="IPR010980">
    <property type="entry name" value="Cyt_c/b562"/>
</dbReference>
<dbReference type="SUPFAM" id="SSF47175">
    <property type="entry name" value="Cytochromes"/>
    <property type="match status" value="1"/>
</dbReference>
<feature type="chain" id="PRO_5011646118" description="Cytochrome C" evidence="1">
    <location>
        <begin position="23"/>
        <end position="131"/>
    </location>
</feature>
<dbReference type="EMBL" id="FOFS01000004">
    <property type="protein sequence ID" value="SEQ16759.1"/>
    <property type="molecule type" value="Genomic_DNA"/>
</dbReference>
<dbReference type="GO" id="GO:0009055">
    <property type="term" value="F:electron transfer activity"/>
    <property type="evidence" value="ECO:0007669"/>
    <property type="project" value="InterPro"/>
</dbReference>
<evidence type="ECO:0000313" key="3">
    <source>
        <dbReference type="Proteomes" id="UP000199233"/>
    </source>
</evidence>
<dbReference type="RefSeq" id="WP_093283618.1">
    <property type="nucleotide sequence ID" value="NZ_FOFS01000004.1"/>
</dbReference>
<dbReference type="GO" id="GO:0005506">
    <property type="term" value="F:iron ion binding"/>
    <property type="evidence" value="ECO:0007669"/>
    <property type="project" value="InterPro"/>
</dbReference>
<feature type="signal peptide" evidence="1">
    <location>
        <begin position="1"/>
        <end position="22"/>
    </location>
</feature>
<reference evidence="2 3" key="1">
    <citation type="submission" date="2016-10" db="EMBL/GenBank/DDBJ databases">
        <authorList>
            <person name="de Groot N.N."/>
        </authorList>
    </citation>
    <scope>NUCLEOTIDE SEQUENCE [LARGE SCALE GENOMIC DNA]</scope>
    <source>
        <strain evidence="2 3">DSM 25927</strain>
    </source>
</reference>
<dbReference type="Proteomes" id="UP000199233">
    <property type="component" value="Unassembled WGS sequence"/>
</dbReference>
<keyword evidence="1" id="KW-0732">Signal</keyword>